<dbReference type="SMART" id="SM00829">
    <property type="entry name" value="PKS_ER"/>
    <property type="match status" value="1"/>
</dbReference>
<dbReference type="InterPro" id="IPR013154">
    <property type="entry name" value="ADH-like_N"/>
</dbReference>
<dbReference type="InterPro" id="IPR036291">
    <property type="entry name" value="NAD(P)-bd_dom_sf"/>
</dbReference>
<dbReference type="EMBL" id="QRAJ01000002">
    <property type="protein sequence ID" value="ROT87294.1"/>
    <property type="molecule type" value="Genomic_DNA"/>
</dbReference>
<evidence type="ECO:0000313" key="4">
    <source>
        <dbReference type="EMBL" id="ROT87294.1"/>
    </source>
</evidence>
<dbReference type="Proteomes" id="UP000285266">
    <property type="component" value="Unassembled WGS sequence"/>
</dbReference>
<evidence type="ECO:0000259" key="3">
    <source>
        <dbReference type="SMART" id="SM00829"/>
    </source>
</evidence>
<dbReference type="GO" id="GO:0008270">
    <property type="term" value="F:zinc ion binding"/>
    <property type="evidence" value="ECO:0007669"/>
    <property type="project" value="InterPro"/>
</dbReference>
<dbReference type="InterPro" id="IPR014182">
    <property type="entry name" value="ADH_Zn_typ-1"/>
</dbReference>
<proteinExistence type="inferred from homology"/>
<evidence type="ECO:0000256" key="1">
    <source>
        <dbReference type="ARBA" id="ARBA00022857"/>
    </source>
</evidence>
<feature type="domain" description="Enoyl reductase (ER)" evidence="3">
    <location>
        <begin position="37"/>
        <end position="353"/>
    </location>
</feature>
<evidence type="ECO:0000256" key="2">
    <source>
        <dbReference type="RuleBase" id="RU364000"/>
    </source>
</evidence>
<protein>
    <recommendedName>
        <fullName evidence="2">Zinc-type alcohol dehydrogenase-like protein</fullName>
    </recommendedName>
</protein>
<dbReference type="GO" id="GO:0016491">
    <property type="term" value="F:oxidoreductase activity"/>
    <property type="evidence" value="ECO:0007669"/>
    <property type="project" value="UniProtKB-KW"/>
</dbReference>
<keyword evidence="2" id="KW-0479">Metal-binding</keyword>
<dbReference type="InterPro" id="IPR051603">
    <property type="entry name" value="Zinc-ADH_QOR/CCCR"/>
</dbReference>
<dbReference type="NCBIfam" id="TIGR02817">
    <property type="entry name" value="adh_fam_1"/>
    <property type="match status" value="1"/>
</dbReference>
<keyword evidence="2" id="KW-0560">Oxidoreductase</keyword>
<name>A0A423UF26_9BIFI</name>
<dbReference type="SUPFAM" id="SSF51735">
    <property type="entry name" value="NAD(P)-binding Rossmann-fold domains"/>
    <property type="match status" value="1"/>
</dbReference>
<dbReference type="Pfam" id="PF13602">
    <property type="entry name" value="ADH_zinc_N_2"/>
    <property type="match status" value="1"/>
</dbReference>
<sequence>MMTVDTKTDTKTDMGTDTDTARTMRAVVNRAGGPIDGPESLMDARVPVPRGPNGHDLLVRVEAVSVNPVDVKVRASHRGSHDRILGYDASGTVERVGEEVTLFRPGDEVFYAGDITRPGSNATLQLVDERIVGHRPRRLDATDAAALPLTGLTAWEALFDKLRLTRESTGTLLVVGAAGGVGSMLIQLATRLTGMRVIALASRPESADWVRRMGADHVVDYRDPGCAKRIQALAPGGVDAVFSAWSKGNIGLYAKVMRPFGRIAAIDDEWHLDWYALKDKALSWEWEFMFARSKHHAADMVRQHDILEQIAHMIDAGDLVSTVTTRFEGIDAAHLRRAHALVETGHGTGKVVVGC</sequence>
<keyword evidence="1" id="KW-0521">NADP</keyword>
<gene>
    <name evidence="4" type="ORF">BMONG18_0461</name>
</gene>
<dbReference type="AlphaFoldDB" id="A0A423UF26"/>
<comment type="caution">
    <text evidence="4">The sequence shown here is derived from an EMBL/GenBank/DDBJ whole genome shotgun (WGS) entry which is preliminary data.</text>
</comment>
<reference evidence="4 5" key="1">
    <citation type="submission" date="2018-07" db="EMBL/GenBank/DDBJ databases">
        <title>The role of parmesan cheese in vectoring bovine microbiota.</title>
        <authorList>
            <person name="Lugli G.A."/>
            <person name="Milani C."/>
        </authorList>
    </citation>
    <scope>NUCLEOTIDE SEQUENCE [LARGE SCALE GENOMIC DNA]</scope>
    <source>
        <strain evidence="4 5">BMONG18</strain>
    </source>
</reference>
<dbReference type="CDD" id="cd08252">
    <property type="entry name" value="AL_MDR"/>
    <property type="match status" value="1"/>
</dbReference>
<dbReference type="RefSeq" id="WP_221179664.1">
    <property type="nucleotide sequence ID" value="NZ_QRAJ01000002.1"/>
</dbReference>
<dbReference type="Gene3D" id="3.90.180.10">
    <property type="entry name" value="Medium-chain alcohol dehydrogenases, catalytic domain"/>
    <property type="match status" value="1"/>
</dbReference>
<dbReference type="PANTHER" id="PTHR44154:SF1">
    <property type="entry name" value="QUINONE OXIDOREDUCTASE"/>
    <property type="match status" value="1"/>
</dbReference>
<organism evidence="4 5">
    <name type="scientific">Bifidobacterium mongoliense</name>
    <dbReference type="NCBI Taxonomy" id="518643"/>
    <lineage>
        <taxon>Bacteria</taxon>
        <taxon>Bacillati</taxon>
        <taxon>Actinomycetota</taxon>
        <taxon>Actinomycetes</taxon>
        <taxon>Bifidobacteriales</taxon>
        <taxon>Bifidobacteriaceae</taxon>
        <taxon>Bifidobacterium</taxon>
    </lineage>
</organism>
<keyword evidence="2" id="KW-0862">Zinc</keyword>
<dbReference type="SUPFAM" id="SSF50129">
    <property type="entry name" value="GroES-like"/>
    <property type="match status" value="1"/>
</dbReference>
<dbReference type="PANTHER" id="PTHR44154">
    <property type="entry name" value="QUINONE OXIDOREDUCTASE"/>
    <property type="match status" value="1"/>
</dbReference>
<dbReference type="InterPro" id="IPR011032">
    <property type="entry name" value="GroES-like_sf"/>
</dbReference>
<dbReference type="Gene3D" id="3.40.50.720">
    <property type="entry name" value="NAD(P)-binding Rossmann-like Domain"/>
    <property type="match status" value="1"/>
</dbReference>
<evidence type="ECO:0000313" key="5">
    <source>
        <dbReference type="Proteomes" id="UP000285266"/>
    </source>
</evidence>
<accession>A0A423UF26</accession>
<dbReference type="InterPro" id="IPR020843">
    <property type="entry name" value="ER"/>
</dbReference>
<dbReference type="Pfam" id="PF08240">
    <property type="entry name" value="ADH_N"/>
    <property type="match status" value="1"/>
</dbReference>
<comment type="similarity">
    <text evidence="2">Belongs to the zinc-containing alcohol dehydrogenase family. Quinone oxidoreductase subfamily.</text>
</comment>